<evidence type="ECO:0000256" key="13">
    <source>
        <dbReference type="ARBA" id="ARBA00023137"/>
    </source>
</evidence>
<accession>A0A4R7FIQ2</accession>
<evidence type="ECO:0000256" key="15">
    <source>
        <dbReference type="SAM" id="Phobius"/>
    </source>
</evidence>
<dbReference type="Pfam" id="PF10609">
    <property type="entry name" value="ParA"/>
    <property type="match status" value="1"/>
</dbReference>
<evidence type="ECO:0000256" key="3">
    <source>
        <dbReference type="ARBA" id="ARBA00007316"/>
    </source>
</evidence>
<keyword evidence="10" id="KW-0067">ATP-binding</keyword>
<dbReference type="EC" id="2.7.10.2" evidence="4"/>
<dbReference type="PANTHER" id="PTHR32309:SF13">
    <property type="entry name" value="FERRIC ENTEROBACTIN TRANSPORT PROTEIN FEPE"/>
    <property type="match status" value="1"/>
</dbReference>
<dbReference type="InterPro" id="IPR033756">
    <property type="entry name" value="YlxH/NBP35"/>
</dbReference>
<keyword evidence="5" id="KW-1003">Cell membrane</keyword>
<evidence type="ECO:0000256" key="8">
    <source>
        <dbReference type="ARBA" id="ARBA00022741"/>
    </source>
</evidence>
<dbReference type="SUPFAM" id="SSF52540">
    <property type="entry name" value="P-loop containing nucleoside triphosphate hydrolases"/>
    <property type="match status" value="1"/>
</dbReference>
<dbReference type="EMBL" id="SOAM01000004">
    <property type="protein sequence ID" value="TDS74908.1"/>
    <property type="molecule type" value="Genomic_DNA"/>
</dbReference>
<evidence type="ECO:0000313" key="17">
    <source>
        <dbReference type="EMBL" id="TDS74908.1"/>
    </source>
</evidence>
<keyword evidence="12 15" id="KW-0472">Membrane</keyword>
<keyword evidence="11 15" id="KW-1133">Transmembrane helix</keyword>
<proteinExistence type="inferred from homology"/>
<dbReference type="NCBIfam" id="TIGR01007">
    <property type="entry name" value="eps_fam"/>
    <property type="match status" value="1"/>
</dbReference>
<evidence type="ECO:0000256" key="1">
    <source>
        <dbReference type="ARBA" id="ARBA00004651"/>
    </source>
</evidence>
<comment type="similarity">
    <text evidence="3">Belongs to the CpsD/CapB family.</text>
</comment>
<dbReference type="GO" id="GO:0042802">
    <property type="term" value="F:identical protein binding"/>
    <property type="evidence" value="ECO:0007669"/>
    <property type="project" value="UniProtKB-ARBA"/>
</dbReference>
<evidence type="ECO:0000256" key="14">
    <source>
        <dbReference type="ARBA" id="ARBA00051245"/>
    </source>
</evidence>
<keyword evidence="6" id="KW-0808">Transferase</keyword>
<dbReference type="GO" id="GO:0005524">
    <property type="term" value="F:ATP binding"/>
    <property type="evidence" value="ECO:0007669"/>
    <property type="project" value="UniProtKB-KW"/>
</dbReference>
<dbReference type="InterPro" id="IPR003856">
    <property type="entry name" value="LPS_length_determ_N"/>
</dbReference>
<feature type="transmembrane region" description="Helical" evidence="15">
    <location>
        <begin position="12"/>
        <end position="33"/>
    </location>
</feature>
<evidence type="ECO:0000256" key="2">
    <source>
        <dbReference type="ARBA" id="ARBA00006683"/>
    </source>
</evidence>
<evidence type="ECO:0000313" key="18">
    <source>
        <dbReference type="Proteomes" id="UP000295344"/>
    </source>
</evidence>
<gene>
    <name evidence="17" type="ORF">CLV52_3430</name>
</gene>
<dbReference type="Gene3D" id="3.40.50.300">
    <property type="entry name" value="P-loop containing nucleotide triphosphate hydrolases"/>
    <property type="match status" value="1"/>
</dbReference>
<dbReference type="InterPro" id="IPR005702">
    <property type="entry name" value="Wzc-like_C"/>
</dbReference>
<comment type="subcellular location">
    <subcellularLocation>
        <location evidence="1">Cell membrane</location>
        <topology evidence="1">Multi-pass membrane protein</topology>
    </subcellularLocation>
</comment>
<dbReference type="Pfam" id="PF02706">
    <property type="entry name" value="Wzz"/>
    <property type="match status" value="1"/>
</dbReference>
<dbReference type="PANTHER" id="PTHR32309">
    <property type="entry name" value="TYROSINE-PROTEIN KINASE"/>
    <property type="match status" value="1"/>
</dbReference>
<evidence type="ECO:0000256" key="5">
    <source>
        <dbReference type="ARBA" id="ARBA00022475"/>
    </source>
</evidence>
<dbReference type="GO" id="GO:0004715">
    <property type="term" value="F:non-membrane spanning protein tyrosine kinase activity"/>
    <property type="evidence" value="ECO:0007669"/>
    <property type="project" value="UniProtKB-EC"/>
</dbReference>
<keyword evidence="13" id="KW-0829">Tyrosine-protein kinase</keyword>
<evidence type="ECO:0000256" key="7">
    <source>
        <dbReference type="ARBA" id="ARBA00022692"/>
    </source>
</evidence>
<evidence type="ECO:0000259" key="16">
    <source>
        <dbReference type="Pfam" id="PF02706"/>
    </source>
</evidence>
<dbReference type="InterPro" id="IPR027417">
    <property type="entry name" value="P-loop_NTPase"/>
</dbReference>
<comment type="catalytic activity">
    <reaction evidence="14">
        <text>L-tyrosyl-[protein] + ATP = O-phospho-L-tyrosyl-[protein] + ADP + H(+)</text>
        <dbReference type="Rhea" id="RHEA:10596"/>
        <dbReference type="Rhea" id="RHEA-COMP:10136"/>
        <dbReference type="Rhea" id="RHEA-COMP:20101"/>
        <dbReference type="ChEBI" id="CHEBI:15378"/>
        <dbReference type="ChEBI" id="CHEBI:30616"/>
        <dbReference type="ChEBI" id="CHEBI:46858"/>
        <dbReference type="ChEBI" id="CHEBI:61978"/>
        <dbReference type="ChEBI" id="CHEBI:456216"/>
        <dbReference type="EC" id="2.7.10.2"/>
    </reaction>
</comment>
<dbReference type="GO" id="GO:0005886">
    <property type="term" value="C:plasma membrane"/>
    <property type="evidence" value="ECO:0007669"/>
    <property type="project" value="UniProtKB-SubCell"/>
</dbReference>
<feature type="domain" description="Polysaccharide chain length determinant N-terminal" evidence="16">
    <location>
        <begin position="3"/>
        <end position="88"/>
    </location>
</feature>
<organism evidence="17 18">
    <name type="scientific">Amnibacterium kyonggiense</name>
    <dbReference type="NCBI Taxonomy" id="595671"/>
    <lineage>
        <taxon>Bacteria</taxon>
        <taxon>Bacillati</taxon>
        <taxon>Actinomycetota</taxon>
        <taxon>Actinomycetes</taxon>
        <taxon>Micrococcales</taxon>
        <taxon>Microbacteriaceae</taxon>
        <taxon>Amnibacterium</taxon>
    </lineage>
</organism>
<dbReference type="AlphaFoldDB" id="A0A4R7FIQ2"/>
<protein>
    <recommendedName>
        <fullName evidence="4">non-specific protein-tyrosine kinase</fullName>
        <ecNumber evidence="4">2.7.10.2</ecNumber>
    </recommendedName>
</protein>
<feature type="transmembrane region" description="Helical" evidence="15">
    <location>
        <begin position="173"/>
        <end position="193"/>
    </location>
</feature>
<evidence type="ECO:0000256" key="12">
    <source>
        <dbReference type="ARBA" id="ARBA00023136"/>
    </source>
</evidence>
<keyword evidence="18" id="KW-1185">Reference proteome</keyword>
<dbReference type="CDD" id="cd05387">
    <property type="entry name" value="BY-kinase"/>
    <property type="match status" value="1"/>
</dbReference>
<dbReference type="InterPro" id="IPR050445">
    <property type="entry name" value="Bact_polysacc_biosynth/exp"/>
</dbReference>
<evidence type="ECO:0000256" key="11">
    <source>
        <dbReference type="ARBA" id="ARBA00022989"/>
    </source>
</evidence>
<dbReference type="FunFam" id="3.40.50.300:FF:000527">
    <property type="entry name" value="Tyrosine-protein kinase etk"/>
    <property type="match status" value="1"/>
</dbReference>
<reference evidence="17 18" key="1">
    <citation type="submission" date="2019-03" db="EMBL/GenBank/DDBJ databases">
        <title>Genomic Encyclopedia of Archaeal and Bacterial Type Strains, Phase II (KMG-II): from individual species to whole genera.</title>
        <authorList>
            <person name="Goeker M."/>
        </authorList>
    </citation>
    <scope>NUCLEOTIDE SEQUENCE [LARGE SCALE GENOMIC DNA]</scope>
    <source>
        <strain evidence="17 18">DSM 24782</strain>
    </source>
</reference>
<sequence length="461" mass="48576">MITNLLSVLRRNFLVVTATFLASICVGFGYLLVVRPTYTATAQSFVSISSAANVSDLAQGNVYLQQIVRSYANVADSPLVLNEVRSELGLKEPVGKLQSAVQASVPLNTVILTISANQASPTEAAALANKVSDVLAAKVVSLTGDDQNSQAPVKISVIERATPPTEASSPKGALVLGLSAFIGLALGAILSIARATIDTKIRSIGQLTSISTAPLLGSILFDRTLRAQRAIVPSPSSSPVAESIKNLRTNLRYVDIEHSNKSIVVTSSVPSEGKSFTAVNLAIAFAAAGQRTLLVDADLRRPSVAAYLGLDGSVGLTDLLAQESELSNLLQEWGQLGLHVLPAGETPPNPSELLESERMRELMSQFARVYDVVIYDVPPLLAVTDAAIIAANASGAILIAGFGQVRTQQVRASLAHLEVVRARLLGVVATMVPPTNNEYGYAYYGYEAEHRAAISPAPEPA</sequence>
<name>A0A4R7FIQ2_9MICO</name>
<keyword evidence="7 15" id="KW-0812">Transmembrane</keyword>
<evidence type="ECO:0000256" key="4">
    <source>
        <dbReference type="ARBA" id="ARBA00011903"/>
    </source>
</evidence>
<keyword evidence="8" id="KW-0547">Nucleotide-binding</keyword>
<comment type="similarity">
    <text evidence="2">Belongs to the CpsC/CapA family.</text>
</comment>
<evidence type="ECO:0000256" key="6">
    <source>
        <dbReference type="ARBA" id="ARBA00022679"/>
    </source>
</evidence>
<dbReference type="Proteomes" id="UP000295344">
    <property type="component" value="Unassembled WGS sequence"/>
</dbReference>
<comment type="caution">
    <text evidence="17">The sequence shown here is derived from an EMBL/GenBank/DDBJ whole genome shotgun (WGS) entry which is preliminary data.</text>
</comment>
<evidence type="ECO:0000256" key="9">
    <source>
        <dbReference type="ARBA" id="ARBA00022777"/>
    </source>
</evidence>
<evidence type="ECO:0000256" key="10">
    <source>
        <dbReference type="ARBA" id="ARBA00022840"/>
    </source>
</evidence>
<keyword evidence="9" id="KW-0418">Kinase</keyword>